<name>F5RK30_9FIRM</name>
<protein>
    <submittedName>
        <fullName evidence="1">Uncharacterized protein</fullName>
    </submittedName>
</protein>
<dbReference type="AlphaFoldDB" id="F5RK30"/>
<accession>F5RK30</accession>
<dbReference type="HOGENOM" id="CLU_3286901_0_0_9"/>
<proteinExistence type="predicted"/>
<gene>
    <name evidence="1" type="ORF">HMPREF9081_0615</name>
</gene>
<dbReference type="Proteomes" id="UP000004067">
    <property type="component" value="Unassembled WGS sequence"/>
</dbReference>
<comment type="caution">
    <text evidence="1">The sequence shown here is derived from an EMBL/GenBank/DDBJ whole genome shotgun (WGS) entry which is preliminary data.</text>
</comment>
<keyword evidence="2" id="KW-1185">Reference proteome</keyword>
<sequence>MNVNDFLSALGAEFFAGIPDSKLRPPVDDLRNQGRKDIDS</sequence>
<organism evidence="1 2">
    <name type="scientific">Centipeda periodontii DSM 2778</name>
    <dbReference type="NCBI Taxonomy" id="888060"/>
    <lineage>
        <taxon>Bacteria</taxon>
        <taxon>Bacillati</taxon>
        <taxon>Bacillota</taxon>
        <taxon>Negativicutes</taxon>
        <taxon>Selenomonadales</taxon>
        <taxon>Selenomonadaceae</taxon>
        <taxon>Centipeda</taxon>
    </lineage>
</organism>
<dbReference type="RefSeq" id="WP_006305481.1">
    <property type="nucleotide sequence ID" value="NZ_GL892076.1"/>
</dbReference>
<evidence type="ECO:0000313" key="1">
    <source>
        <dbReference type="EMBL" id="EGK61212.1"/>
    </source>
</evidence>
<dbReference type="EMBL" id="AFHQ01000023">
    <property type="protein sequence ID" value="EGK61212.1"/>
    <property type="molecule type" value="Genomic_DNA"/>
</dbReference>
<reference evidence="1 2" key="1">
    <citation type="submission" date="2011-04" db="EMBL/GenBank/DDBJ databases">
        <authorList>
            <person name="Muzny D."/>
            <person name="Qin X."/>
            <person name="Deng J."/>
            <person name="Jiang H."/>
            <person name="Liu Y."/>
            <person name="Qu J."/>
            <person name="Song X.-Z."/>
            <person name="Zhang L."/>
            <person name="Thornton R."/>
            <person name="Coyle M."/>
            <person name="Francisco L."/>
            <person name="Jackson L."/>
            <person name="Javaid M."/>
            <person name="Korchina V."/>
            <person name="Kovar C."/>
            <person name="Mata R."/>
            <person name="Mathew T."/>
            <person name="Ngo R."/>
            <person name="Nguyen L."/>
            <person name="Nguyen N."/>
            <person name="Okwuonu G."/>
            <person name="Ongeri F."/>
            <person name="Pham C."/>
            <person name="Simmons D."/>
            <person name="Wilczek-Boney K."/>
            <person name="Hale W."/>
            <person name="Jakkamsetti A."/>
            <person name="Pham P."/>
            <person name="Ruth R."/>
            <person name="San Lucas F."/>
            <person name="Warren J."/>
            <person name="Zhang J."/>
            <person name="Zhao Z."/>
            <person name="Zhou C."/>
            <person name="Zhu D."/>
            <person name="Lee S."/>
            <person name="Bess C."/>
            <person name="Blankenburg K."/>
            <person name="Forbes L."/>
            <person name="Fu Q."/>
            <person name="Gubbala S."/>
            <person name="Hirani K."/>
            <person name="Jayaseelan J.C."/>
            <person name="Lara F."/>
            <person name="Munidasa M."/>
            <person name="Palculict T."/>
            <person name="Patil S."/>
            <person name="Pu L.-L."/>
            <person name="Saada N."/>
            <person name="Tang L."/>
            <person name="Weissenberger G."/>
            <person name="Zhu Y."/>
            <person name="Hemphill L."/>
            <person name="Shang Y."/>
            <person name="Youmans B."/>
            <person name="Ayvaz T."/>
            <person name="Ross M."/>
            <person name="Santibanez J."/>
            <person name="Aqrawi P."/>
            <person name="Gross S."/>
            <person name="Joshi V."/>
            <person name="Fowler G."/>
            <person name="Nazareth L."/>
            <person name="Reid J."/>
            <person name="Worley K."/>
            <person name="Petrosino J."/>
            <person name="Highlander S."/>
            <person name="Gibbs R."/>
        </authorList>
    </citation>
    <scope>NUCLEOTIDE SEQUENCE [LARGE SCALE GENOMIC DNA]</scope>
    <source>
        <strain evidence="1 2">DSM 2778</strain>
    </source>
</reference>
<evidence type="ECO:0000313" key="2">
    <source>
        <dbReference type="Proteomes" id="UP000004067"/>
    </source>
</evidence>